<evidence type="ECO:0000313" key="1">
    <source>
        <dbReference type="EMBL" id="EYC06943.1"/>
    </source>
</evidence>
<dbReference type="Proteomes" id="UP000024635">
    <property type="component" value="Unassembled WGS sequence"/>
</dbReference>
<evidence type="ECO:0000313" key="2">
    <source>
        <dbReference type="Proteomes" id="UP000024635"/>
    </source>
</evidence>
<protein>
    <submittedName>
        <fullName evidence="1">Uncharacterized protein</fullName>
    </submittedName>
</protein>
<sequence>MREKCELFNVRLKLPKTSGFFFSYFSEVGSPKPKSTGISEVSEVGIPLIPAKDAVIFARRKKKGGAASRALWLSAAPLEAPGNHDVSVFFRIFTRQARFFDAADNQSARVAVPLLVYDRLEFTVGSSPERNSQGEESFVLANMTYKVVDLLNHV</sequence>
<organism evidence="1 2">
    <name type="scientific">Ancylostoma ceylanicum</name>
    <dbReference type="NCBI Taxonomy" id="53326"/>
    <lineage>
        <taxon>Eukaryota</taxon>
        <taxon>Metazoa</taxon>
        <taxon>Ecdysozoa</taxon>
        <taxon>Nematoda</taxon>
        <taxon>Chromadorea</taxon>
        <taxon>Rhabditida</taxon>
        <taxon>Rhabditina</taxon>
        <taxon>Rhabditomorpha</taxon>
        <taxon>Strongyloidea</taxon>
        <taxon>Ancylostomatidae</taxon>
        <taxon>Ancylostomatinae</taxon>
        <taxon>Ancylostoma</taxon>
    </lineage>
</organism>
<accession>A0A016TX54</accession>
<gene>
    <name evidence="1" type="primary">Acey_s0073.g787</name>
    <name evidence="1" type="ORF">Y032_0073g787</name>
</gene>
<comment type="caution">
    <text evidence="1">The sequence shown here is derived from an EMBL/GenBank/DDBJ whole genome shotgun (WGS) entry which is preliminary data.</text>
</comment>
<name>A0A016TX54_9BILA</name>
<keyword evidence="2" id="KW-1185">Reference proteome</keyword>
<reference evidence="2" key="1">
    <citation type="journal article" date="2015" name="Nat. Genet.">
        <title>The genome and transcriptome of the zoonotic hookworm Ancylostoma ceylanicum identify infection-specific gene families.</title>
        <authorList>
            <person name="Schwarz E.M."/>
            <person name="Hu Y."/>
            <person name="Antoshechkin I."/>
            <person name="Miller M.M."/>
            <person name="Sternberg P.W."/>
            <person name="Aroian R.V."/>
        </authorList>
    </citation>
    <scope>NUCLEOTIDE SEQUENCE</scope>
    <source>
        <strain evidence="2">HY135</strain>
    </source>
</reference>
<proteinExistence type="predicted"/>
<dbReference type="EMBL" id="JARK01001409">
    <property type="protein sequence ID" value="EYC06943.1"/>
    <property type="molecule type" value="Genomic_DNA"/>
</dbReference>
<dbReference type="OrthoDB" id="258806at2759"/>
<dbReference type="AlphaFoldDB" id="A0A016TX54"/>